<proteinExistence type="predicted"/>
<keyword evidence="2" id="KW-1185">Reference proteome</keyword>
<protein>
    <recommendedName>
        <fullName evidence="3">Ferritin-like metal-binding protein YciE</fullName>
    </recommendedName>
</protein>
<dbReference type="AlphaFoldDB" id="A0AAV3UN14"/>
<dbReference type="RefSeq" id="WP_227773793.1">
    <property type="nucleotide sequence ID" value="NZ_BAABKX010000015.1"/>
</dbReference>
<dbReference type="GeneID" id="68614020"/>
<reference evidence="1 2" key="1">
    <citation type="journal article" date="2019" name="Int. J. Syst. Evol. Microbiol.">
        <title>The Global Catalogue of Microorganisms (GCM) 10K type strain sequencing project: providing services to taxonomists for standard genome sequencing and annotation.</title>
        <authorList>
            <consortium name="The Broad Institute Genomics Platform"/>
            <consortium name="The Broad Institute Genome Sequencing Center for Infectious Disease"/>
            <person name="Wu L."/>
            <person name="Ma J."/>
        </authorList>
    </citation>
    <scope>NUCLEOTIDE SEQUENCE [LARGE SCALE GENOMIC DNA]</scope>
    <source>
        <strain evidence="1 2">JCM 17504</strain>
    </source>
</reference>
<evidence type="ECO:0000313" key="1">
    <source>
        <dbReference type="EMBL" id="GAA5058239.1"/>
    </source>
</evidence>
<organism evidence="1 2">
    <name type="scientific">Haladaptatus pallidirubidus</name>
    <dbReference type="NCBI Taxonomy" id="1008152"/>
    <lineage>
        <taxon>Archaea</taxon>
        <taxon>Methanobacteriati</taxon>
        <taxon>Methanobacteriota</taxon>
        <taxon>Stenosarchaea group</taxon>
        <taxon>Halobacteria</taxon>
        <taxon>Halobacteriales</taxon>
        <taxon>Haladaptataceae</taxon>
        <taxon>Haladaptatus</taxon>
    </lineage>
</organism>
<evidence type="ECO:0008006" key="3">
    <source>
        <dbReference type="Google" id="ProtNLM"/>
    </source>
</evidence>
<dbReference type="EMBL" id="BAABKX010000015">
    <property type="protein sequence ID" value="GAA5058239.1"/>
    <property type="molecule type" value="Genomic_DNA"/>
</dbReference>
<gene>
    <name evidence="1" type="ORF">GCM10025751_41010</name>
</gene>
<name>A0AAV3UN14_9EURY</name>
<comment type="caution">
    <text evidence="1">The sequence shown here is derived from an EMBL/GenBank/DDBJ whole genome shotgun (WGS) entry which is preliminary data.</text>
</comment>
<sequence>MADDLPQLGDDEETALHELELGIEGLRKAHGYLVHFHHATGRAMNHLQIAESNLREAGHDEFADHIRDEILPCGVLGDDRWTYDMLETFEEEFFHDVLAFEQAIREDIAAGERHVKERRQQRRWRERAKD</sequence>
<accession>A0AAV3UN14</accession>
<dbReference type="Proteomes" id="UP001501729">
    <property type="component" value="Unassembled WGS sequence"/>
</dbReference>
<evidence type="ECO:0000313" key="2">
    <source>
        <dbReference type="Proteomes" id="UP001501729"/>
    </source>
</evidence>